<dbReference type="InterPro" id="IPR050523">
    <property type="entry name" value="AKR_Detox_Biosynth"/>
</dbReference>
<keyword evidence="1" id="KW-0560">Oxidoreductase</keyword>
<keyword evidence="5" id="KW-1185">Reference proteome</keyword>
<dbReference type="PANTHER" id="PTHR43364">
    <property type="entry name" value="NADH-SPECIFIC METHYLGLYOXAL REDUCTASE-RELATED"/>
    <property type="match status" value="1"/>
</dbReference>
<dbReference type="Pfam" id="PF00248">
    <property type="entry name" value="Aldo_ket_red"/>
    <property type="match status" value="1"/>
</dbReference>
<dbReference type="InterPro" id="IPR023210">
    <property type="entry name" value="NADP_OxRdtase_dom"/>
</dbReference>
<comment type="caution">
    <text evidence="4">The sequence shown here is derived from an EMBL/GenBank/DDBJ whole genome shotgun (WGS) entry which is preliminary data.</text>
</comment>
<reference evidence="4 5" key="1">
    <citation type="submission" date="2022-12" db="EMBL/GenBank/DDBJ databases">
        <title>Chromosome-level genome of Tegillarca granosa.</title>
        <authorList>
            <person name="Kim J."/>
        </authorList>
    </citation>
    <scope>NUCLEOTIDE SEQUENCE [LARGE SCALE GENOMIC DNA]</scope>
    <source>
        <strain evidence="4">Teg-2019</strain>
        <tissue evidence="4">Adductor muscle</tissue>
    </source>
</reference>
<evidence type="ECO:0000313" key="4">
    <source>
        <dbReference type="EMBL" id="KAJ8310877.1"/>
    </source>
</evidence>
<dbReference type="InterPro" id="IPR020471">
    <property type="entry name" value="AKR"/>
</dbReference>
<evidence type="ECO:0000259" key="3">
    <source>
        <dbReference type="Pfam" id="PF00248"/>
    </source>
</evidence>
<name>A0ABQ9F3Q2_TEGGR</name>
<dbReference type="Proteomes" id="UP001217089">
    <property type="component" value="Unassembled WGS sequence"/>
</dbReference>
<proteinExistence type="inferred from homology"/>
<gene>
    <name evidence="4" type="ORF">KUTeg_012742</name>
</gene>
<organism evidence="4 5">
    <name type="scientific">Tegillarca granosa</name>
    <name type="common">Malaysian cockle</name>
    <name type="synonym">Anadara granosa</name>
    <dbReference type="NCBI Taxonomy" id="220873"/>
    <lineage>
        <taxon>Eukaryota</taxon>
        <taxon>Metazoa</taxon>
        <taxon>Spiralia</taxon>
        <taxon>Lophotrochozoa</taxon>
        <taxon>Mollusca</taxon>
        <taxon>Bivalvia</taxon>
        <taxon>Autobranchia</taxon>
        <taxon>Pteriomorphia</taxon>
        <taxon>Arcoida</taxon>
        <taxon>Arcoidea</taxon>
        <taxon>Arcidae</taxon>
        <taxon>Tegillarca</taxon>
    </lineage>
</organism>
<dbReference type="Gene3D" id="3.20.20.100">
    <property type="entry name" value="NADP-dependent oxidoreductase domain"/>
    <property type="match status" value="1"/>
</dbReference>
<protein>
    <recommendedName>
        <fullName evidence="3">NADP-dependent oxidoreductase domain-containing protein</fullName>
    </recommendedName>
</protein>
<dbReference type="PANTHER" id="PTHR43364:SF4">
    <property type="entry name" value="NAD(P)-LINKED OXIDOREDUCTASE SUPERFAMILY PROTEIN"/>
    <property type="match status" value="1"/>
</dbReference>
<dbReference type="PRINTS" id="PR00069">
    <property type="entry name" value="ALDKETRDTASE"/>
</dbReference>
<dbReference type="EMBL" id="JARBDR010000640">
    <property type="protein sequence ID" value="KAJ8310877.1"/>
    <property type="molecule type" value="Genomic_DNA"/>
</dbReference>
<evidence type="ECO:0000256" key="2">
    <source>
        <dbReference type="ARBA" id="ARBA00038157"/>
    </source>
</evidence>
<comment type="similarity">
    <text evidence="2">Belongs to the aldo/keto reductase family. Aldo/keto reductase 2 subfamily.</text>
</comment>
<evidence type="ECO:0000313" key="5">
    <source>
        <dbReference type="Proteomes" id="UP001217089"/>
    </source>
</evidence>
<dbReference type="SUPFAM" id="SSF51430">
    <property type="entry name" value="NAD(P)-linked oxidoreductase"/>
    <property type="match status" value="1"/>
</dbReference>
<dbReference type="InterPro" id="IPR036812">
    <property type="entry name" value="NAD(P)_OxRdtase_dom_sf"/>
</dbReference>
<feature type="domain" description="NADP-dependent oxidoreductase" evidence="3">
    <location>
        <begin position="6"/>
        <end position="260"/>
    </location>
</feature>
<feature type="non-terminal residue" evidence="4">
    <location>
        <position position="1"/>
    </location>
</feature>
<evidence type="ECO:0000256" key="1">
    <source>
        <dbReference type="ARBA" id="ARBA00023002"/>
    </source>
</evidence>
<sequence>TQKRIKNRDDIVIATKVRATVGSGPNEVGLSRRHIIKSCEDSLERLQTDYIDLYQTHFWDSATPIEETYRTLDDLVRCGKIRYIGLSNLAGWQIQKIVQQMEYMRLSSVISLQQQYSLLCREPEFEPFQVCVNEGIGVLPWSPLKGGMLTGKFRRGEVPTEAGSRIGFVTKYTSLQKQSAPDWNNYANNESYWNLLDVMKRIGQKYDKSIAQVAIRWLLQKHIVPSVIIGATSIGQLVDNMGAGNGWNMSQEEMAELDTASQPHIPYPYEMIWRLNEPRVNTFYPPSFVENTQ</sequence>
<accession>A0ABQ9F3Q2</accession>